<comment type="caution">
    <text evidence="1">The sequence shown here is derived from an EMBL/GenBank/DDBJ whole genome shotgun (WGS) entry which is preliminary data.</text>
</comment>
<sequence length="142" mass="16307">MPHQETYKAPDGGWVCFHCGERFMSPGAAADHFGETQDYQPACVMMVELGRERGLIMELRKAQREVRWQEERIEQLEYQAAVDADNWTRIVGLKRAHNVAFELDCMEGRALAAEAVLAEIESRWPALVQASRRRVEFQARKA</sequence>
<accession>A0A8J7S244</accession>
<evidence type="ECO:0000313" key="1">
    <source>
        <dbReference type="EMBL" id="MBP5857264.1"/>
    </source>
</evidence>
<protein>
    <submittedName>
        <fullName evidence="1">Uncharacterized protein</fullName>
    </submittedName>
</protein>
<dbReference type="Proteomes" id="UP000672602">
    <property type="component" value="Unassembled WGS sequence"/>
</dbReference>
<proteinExistence type="predicted"/>
<gene>
    <name evidence="1" type="ORF">KAJ83_09610</name>
</gene>
<organism evidence="1 2">
    <name type="scientific">Marivibrio halodurans</name>
    <dbReference type="NCBI Taxonomy" id="2039722"/>
    <lineage>
        <taxon>Bacteria</taxon>
        <taxon>Pseudomonadati</taxon>
        <taxon>Pseudomonadota</taxon>
        <taxon>Alphaproteobacteria</taxon>
        <taxon>Rhodospirillales</taxon>
        <taxon>Rhodospirillaceae</taxon>
        <taxon>Marivibrio</taxon>
    </lineage>
</organism>
<evidence type="ECO:0000313" key="2">
    <source>
        <dbReference type="Proteomes" id="UP000672602"/>
    </source>
</evidence>
<dbReference type="RefSeq" id="WP_210681854.1">
    <property type="nucleotide sequence ID" value="NZ_JAGMWN010000004.1"/>
</dbReference>
<keyword evidence="2" id="KW-1185">Reference proteome</keyword>
<dbReference type="AlphaFoldDB" id="A0A8J7S244"/>
<reference evidence="1" key="1">
    <citation type="submission" date="2021-04" db="EMBL/GenBank/DDBJ databases">
        <authorList>
            <person name="Zhang D.-C."/>
        </authorList>
    </citation>
    <scope>NUCLEOTIDE SEQUENCE</scope>
    <source>
        <strain evidence="1">CGMCC 1.15697</strain>
    </source>
</reference>
<dbReference type="EMBL" id="JAGMWN010000004">
    <property type="protein sequence ID" value="MBP5857264.1"/>
    <property type="molecule type" value="Genomic_DNA"/>
</dbReference>
<name>A0A8J7S244_9PROT</name>